<gene>
    <name evidence="2" type="ORF">ATO11_01845</name>
</gene>
<sequence length="233" mass="25163">MRQILALMLFAVASLGSVASAQDAGRTVLVELYTSQGCNSCPPADRLLGKLAQREDVIPLALHVDYWDYIGWKDSFASPQFTKRQRAYARAWRQRTIYTPQMVIGGLHPVVGSRPMDVATLIQKHAMAPEVATVSIARAGDEVTIDIAPVGNAPASVVQLVRYIPEQTVDITRGENGGRRLTYHNIVTDWAVIGEWDGQAATTLTADAPGDAPVVVIVQEAGYGAVLAAARIR</sequence>
<dbReference type="Proteomes" id="UP000036938">
    <property type="component" value="Unassembled WGS sequence"/>
</dbReference>
<name>A0A0L1JUB8_9RHOB</name>
<evidence type="ECO:0000313" key="2">
    <source>
        <dbReference type="EMBL" id="KNG95379.1"/>
    </source>
</evidence>
<dbReference type="SUPFAM" id="SSF52833">
    <property type="entry name" value="Thioredoxin-like"/>
    <property type="match status" value="1"/>
</dbReference>
<dbReference type="OrthoDB" id="9808254at2"/>
<organism evidence="2 3">
    <name type="scientific">Pseudaestuariivita atlantica</name>
    <dbReference type="NCBI Taxonomy" id="1317121"/>
    <lineage>
        <taxon>Bacteria</taxon>
        <taxon>Pseudomonadati</taxon>
        <taxon>Pseudomonadota</taxon>
        <taxon>Alphaproteobacteria</taxon>
        <taxon>Rhodobacterales</taxon>
        <taxon>Paracoccaceae</taxon>
        <taxon>Pseudaestuariivita</taxon>
    </lineage>
</organism>
<feature type="chain" id="PRO_5005553946" evidence="1">
    <location>
        <begin position="22"/>
        <end position="233"/>
    </location>
</feature>
<dbReference type="InterPro" id="IPR010634">
    <property type="entry name" value="DUF1223"/>
</dbReference>
<dbReference type="EMBL" id="AQQZ01000001">
    <property type="protein sequence ID" value="KNG95379.1"/>
    <property type="molecule type" value="Genomic_DNA"/>
</dbReference>
<dbReference type="AlphaFoldDB" id="A0A0L1JUB8"/>
<proteinExistence type="predicted"/>
<dbReference type="InterPro" id="IPR036249">
    <property type="entry name" value="Thioredoxin-like_sf"/>
</dbReference>
<protein>
    <submittedName>
        <fullName evidence="2">Uncharacterized protein</fullName>
    </submittedName>
</protein>
<dbReference type="STRING" id="1317121.ATO11_01845"/>
<dbReference type="PATRIC" id="fig|1317121.7.peg.370"/>
<feature type="signal peptide" evidence="1">
    <location>
        <begin position="1"/>
        <end position="21"/>
    </location>
</feature>
<reference evidence="2 3" key="1">
    <citation type="journal article" date="2015" name="Int. J. Syst. Evol. Microbiol.">
        <title>Aestuariivita atlantica sp. nov., isolated from deep sea sediment of the Atlantic Ocean.</title>
        <authorList>
            <person name="Li G."/>
            <person name="Lai Q."/>
            <person name="Du Y."/>
            <person name="Liu X."/>
            <person name="Sun F."/>
            <person name="Shao Z."/>
        </authorList>
    </citation>
    <scope>NUCLEOTIDE SEQUENCE [LARGE SCALE GENOMIC DNA]</scope>
    <source>
        <strain evidence="2 3">22II-S11-z3</strain>
    </source>
</reference>
<keyword evidence="3" id="KW-1185">Reference proteome</keyword>
<keyword evidence="1" id="KW-0732">Signal</keyword>
<dbReference type="PANTHER" id="PTHR36057">
    <property type="match status" value="1"/>
</dbReference>
<evidence type="ECO:0000256" key="1">
    <source>
        <dbReference type="SAM" id="SignalP"/>
    </source>
</evidence>
<evidence type="ECO:0000313" key="3">
    <source>
        <dbReference type="Proteomes" id="UP000036938"/>
    </source>
</evidence>
<accession>A0A0L1JUB8</accession>
<dbReference type="PANTHER" id="PTHR36057:SF1">
    <property type="entry name" value="LIPOPROTEIN LIPID ATTACHMENT SITE-LIKE PROTEIN, PUTATIVE (DUF1223)-RELATED"/>
    <property type="match status" value="1"/>
</dbReference>
<comment type="caution">
    <text evidence="2">The sequence shown here is derived from an EMBL/GenBank/DDBJ whole genome shotgun (WGS) entry which is preliminary data.</text>
</comment>
<dbReference type="Pfam" id="PF06764">
    <property type="entry name" value="DUF1223"/>
    <property type="match status" value="1"/>
</dbReference>
<dbReference type="RefSeq" id="WP_050529111.1">
    <property type="nucleotide sequence ID" value="NZ_AQQZ01000001.1"/>
</dbReference>